<evidence type="ECO:0000256" key="1">
    <source>
        <dbReference type="SAM" id="Phobius"/>
    </source>
</evidence>
<dbReference type="EMBL" id="BPLR01005182">
    <property type="protein sequence ID" value="GIY00462.1"/>
    <property type="molecule type" value="Genomic_DNA"/>
</dbReference>
<accession>A0AAV4PWE7</accession>
<dbReference type="AlphaFoldDB" id="A0AAV4PWE7"/>
<name>A0AAV4PWE7_CAEEX</name>
<keyword evidence="3" id="KW-1185">Reference proteome</keyword>
<keyword evidence="1" id="KW-1133">Transmembrane helix</keyword>
<keyword evidence="1" id="KW-0812">Transmembrane</keyword>
<evidence type="ECO:0000313" key="2">
    <source>
        <dbReference type="EMBL" id="GIY00462.1"/>
    </source>
</evidence>
<proteinExistence type="predicted"/>
<dbReference type="Proteomes" id="UP001054945">
    <property type="component" value="Unassembled WGS sequence"/>
</dbReference>
<sequence length="95" mass="10829">MKWELFTPSNYLPIPIHVLLLGRGFIFSAIHGVIFSTWPETFVPFSESKLLQNKNKGMEKKTKEHNKNWSVIFANETHKNVSDGQGNVLPGAYNI</sequence>
<reference evidence="2 3" key="1">
    <citation type="submission" date="2021-06" db="EMBL/GenBank/DDBJ databases">
        <title>Caerostris extrusa draft genome.</title>
        <authorList>
            <person name="Kono N."/>
            <person name="Arakawa K."/>
        </authorList>
    </citation>
    <scope>NUCLEOTIDE SEQUENCE [LARGE SCALE GENOMIC DNA]</scope>
</reference>
<organism evidence="2 3">
    <name type="scientific">Caerostris extrusa</name>
    <name type="common">Bark spider</name>
    <name type="synonym">Caerostris bankana</name>
    <dbReference type="NCBI Taxonomy" id="172846"/>
    <lineage>
        <taxon>Eukaryota</taxon>
        <taxon>Metazoa</taxon>
        <taxon>Ecdysozoa</taxon>
        <taxon>Arthropoda</taxon>
        <taxon>Chelicerata</taxon>
        <taxon>Arachnida</taxon>
        <taxon>Araneae</taxon>
        <taxon>Araneomorphae</taxon>
        <taxon>Entelegynae</taxon>
        <taxon>Araneoidea</taxon>
        <taxon>Araneidae</taxon>
        <taxon>Caerostris</taxon>
    </lineage>
</organism>
<feature type="transmembrane region" description="Helical" evidence="1">
    <location>
        <begin position="12"/>
        <end position="35"/>
    </location>
</feature>
<evidence type="ECO:0000313" key="3">
    <source>
        <dbReference type="Proteomes" id="UP001054945"/>
    </source>
</evidence>
<keyword evidence="1" id="KW-0472">Membrane</keyword>
<gene>
    <name evidence="2" type="ORF">CEXT_737621</name>
</gene>
<protein>
    <submittedName>
        <fullName evidence="2">Uncharacterized protein</fullName>
    </submittedName>
</protein>
<comment type="caution">
    <text evidence="2">The sequence shown here is derived from an EMBL/GenBank/DDBJ whole genome shotgun (WGS) entry which is preliminary data.</text>
</comment>